<evidence type="ECO:0000313" key="10">
    <source>
        <dbReference type="Proteomes" id="UP000296153"/>
    </source>
</evidence>
<evidence type="ECO:0000256" key="7">
    <source>
        <dbReference type="PIRSR" id="PIRSR604808-3"/>
    </source>
</evidence>
<dbReference type="GO" id="GO:0008311">
    <property type="term" value="F:double-stranded DNA 3'-5' DNA exonuclease activity"/>
    <property type="evidence" value="ECO:0007669"/>
    <property type="project" value="InterPro"/>
</dbReference>
<sequence>MKFISFNVNGLRSRIHQIKEIIKSHQPDVIGLQETKVDDNMFPIKDLTILGYKIFFYGQKRYYGVAILTKINPIAVRRGLPTDNLNDERRLITIEIPTPIGIITIVNGYFPQGENRNHPTKFPAKKKFFSDIKKYLMKQLTISKFILIMGDINITSTDLDIGIGEKNKKRWLQIGKCAFLPEEREWINNLFNLGLIDLWRQQNPKVNNCFSWFDYRSKGFSENRGLRIDLLLATKELASYCVETGIDYNIRNMNKPSDHAPIWSKFQFFNK</sequence>
<evidence type="ECO:0000256" key="3">
    <source>
        <dbReference type="ARBA" id="ARBA00022801"/>
    </source>
</evidence>
<feature type="binding site" evidence="6">
    <location>
        <position position="151"/>
    </location>
    <ligand>
        <name>Mg(2+)</name>
        <dbReference type="ChEBI" id="CHEBI:18420"/>
        <label>1</label>
    </ligand>
</feature>
<dbReference type="GO" id="GO:0004519">
    <property type="term" value="F:endonuclease activity"/>
    <property type="evidence" value="ECO:0007669"/>
    <property type="project" value="InterPro"/>
</dbReference>
<dbReference type="Proteomes" id="UP000296153">
    <property type="component" value="Unassembled WGS sequence"/>
</dbReference>
<evidence type="ECO:0000256" key="6">
    <source>
        <dbReference type="PIRSR" id="PIRSR604808-2"/>
    </source>
</evidence>
<feature type="domain" description="Endonuclease/exonuclease/phosphatase" evidence="8">
    <location>
        <begin position="4"/>
        <end position="259"/>
    </location>
</feature>
<comment type="similarity">
    <text evidence="1">Belongs to the DNA repair enzymes AP/ExoA family.</text>
</comment>
<name>A0A2P5T0T3_9GAMM</name>
<dbReference type="EMBL" id="PDKT01000001">
    <property type="protein sequence ID" value="PPI88170.1"/>
    <property type="molecule type" value="Genomic_DNA"/>
</dbReference>
<feature type="binding site" evidence="6">
    <location>
        <position position="259"/>
    </location>
    <ligand>
        <name>Mg(2+)</name>
        <dbReference type="ChEBI" id="CHEBI:18420"/>
        <label>1</label>
    </ligand>
</feature>
<dbReference type="InterPro" id="IPR036691">
    <property type="entry name" value="Endo/exonu/phosph_ase_sf"/>
</dbReference>
<evidence type="ECO:0000256" key="2">
    <source>
        <dbReference type="ARBA" id="ARBA00022723"/>
    </source>
</evidence>
<protein>
    <submittedName>
        <fullName evidence="9">Exodeoxyribonuclease III</fullName>
    </submittedName>
</protein>
<accession>A0A2P5T0T3</accession>
<feature type="site" description="Important for catalytic activity" evidence="7">
    <location>
        <position position="229"/>
    </location>
</feature>
<dbReference type="GO" id="GO:0006281">
    <property type="term" value="P:DNA repair"/>
    <property type="evidence" value="ECO:0007669"/>
    <property type="project" value="InterPro"/>
</dbReference>
<dbReference type="NCBIfam" id="TIGR00633">
    <property type="entry name" value="xth"/>
    <property type="match status" value="1"/>
</dbReference>
<dbReference type="InterPro" id="IPR037493">
    <property type="entry name" value="ExoIII-like"/>
</dbReference>
<feature type="site" description="Transition state stabilizer" evidence="7">
    <location>
        <position position="153"/>
    </location>
</feature>
<dbReference type="PROSITE" id="PS51435">
    <property type="entry name" value="AP_NUCLEASE_F1_4"/>
    <property type="match status" value="1"/>
</dbReference>
<keyword evidence="3" id="KW-0378">Hydrolase</keyword>
<dbReference type="NCBIfam" id="TIGR00195">
    <property type="entry name" value="exoDNase_III"/>
    <property type="match status" value="1"/>
</dbReference>
<dbReference type="InterPro" id="IPR004808">
    <property type="entry name" value="AP_endonuc_1"/>
</dbReference>
<keyword evidence="4 6" id="KW-0460">Magnesium</keyword>
<proteinExistence type="inferred from homology"/>
<feature type="site" description="Interaction with DNA substrate" evidence="7">
    <location>
        <position position="259"/>
    </location>
</feature>
<keyword evidence="6" id="KW-0464">Manganese</keyword>
<evidence type="ECO:0000256" key="4">
    <source>
        <dbReference type="ARBA" id="ARBA00022842"/>
    </source>
</evidence>
<dbReference type="OrthoDB" id="9803914at2"/>
<feature type="binding site" evidence="6">
    <location>
        <position position="34"/>
    </location>
    <ligand>
        <name>Mg(2+)</name>
        <dbReference type="ChEBI" id="CHEBI:18420"/>
        <label>1</label>
    </ligand>
</feature>
<dbReference type="NCBIfam" id="NF008733">
    <property type="entry name" value="PRK11756.1"/>
    <property type="match status" value="1"/>
</dbReference>
<dbReference type="Pfam" id="PF03372">
    <property type="entry name" value="Exo_endo_phos"/>
    <property type="match status" value="1"/>
</dbReference>
<feature type="binding site" evidence="6">
    <location>
        <position position="7"/>
    </location>
    <ligand>
        <name>Mg(2+)</name>
        <dbReference type="ChEBI" id="CHEBI:18420"/>
        <label>1</label>
    </ligand>
</feature>
<comment type="cofactor">
    <cofactor evidence="6">
        <name>Mg(2+)</name>
        <dbReference type="ChEBI" id="CHEBI:18420"/>
    </cofactor>
    <cofactor evidence="6">
        <name>Mn(2+)</name>
        <dbReference type="ChEBI" id="CHEBI:29035"/>
    </cofactor>
    <text evidence="6">Probably binds two magnesium or manganese ions per subunit.</text>
</comment>
<dbReference type="PANTHER" id="PTHR43250:SF2">
    <property type="entry name" value="EXODEOXYRIBONUCLEASE III"/>
    <property type="match status" value="1"/>
</dbReference>
<feature type="active site" description="Proton donor/acceptor" evidence="5">
    <location>
        <position position="151"/>
    </location>
</feature>
<gene>
    <name evidence="9" type="ORF">CRV12_00840</name>
</gene>
<evidence type="ECO:0000259" key="8">
    <source>
        <dbReference type="Pfam" id="PF03372"/>
    </source>
</evidence>
<dbReference type="InterPro" id="IPR005135">
    <property type="entry name" value="Endo/exonuclease/phosphatase"/>
</dbReference>
<dbReference type="RefSeq" id="WP_136130779.1">
    <property type="nucleotide sequence ID" value="NZ_PDKT01000001.1"/>
</dbReference>
<feature type="binding site" evidence="6">
    <location>
        <position position="258"/>
    </location>
    <ligand>
        <name>Mg(2+)</name>
        <dbReference type="ChEBI" id="CHEBI:18420"/>
        <label>1</label>
    </ligand>
</feature>
<dbReference type="GO" id="GO:0003677">
    <property type="term" value="F:DNA binding"/>
    <property type="evidence" value="ECO:0007669"/>
    <property type="project" value="InterPro"/>
</dbReference>
<dbReference type="GO" id="GO:0046872">
    <property type="term" value="F:metal ion binding"/>
    <property type="evidence" value="ECO:0007669"/>
    <property type="project" value="UniProtKB-KW"/>
</dbReference>
<reference evidence="9 10" key="1">
    <citation type="journal article" date="2018" name="Genome Biol. Evol.">
        <title>Cladogenesis and Genomic Streamlining in Extracellular Endosymbionts of Tropical Stink Bugs.</title>
        <authorList>
            <person name="Otero-Bravo A."/>
            <person name="Goffredi S."/>
            <person name="Sabree Z.L."/>
        </authorList>
    </citation>
    <scope>NUCLEOTIDE SEQUENCE [LARGE SCALE GENOMIC DNA]</scope>
    <source>
        <strain evidence="9 10">SoEE</strain>
    </source>
</reference>
<dbReference type="AlphaFoldDB" id="A0A2P5T0T3"/>
<evidence type="ECO:0000256" key="5">
    <source>
        <dbReference type="PIRSR" id="PIRSR604808-1"/>
    </source>
</evidence>
<dbReference type="InterPro" id="IPR020847">
    <property type="entry name" value="AP_endonuclease_F1_BS"/>
</dbReference>
<dbReference type="PANTHER" id="PTHR43250">
    <property type="entry name" value="EXODEOXYRIBONUCLEASE III"/>
    <property type="match status" value="1"/>
</dbReference>
<dbReference type="SUPFAM" id="SSF56219">
    <property type="entry name" value="DNase I-like"/>
    <property type="match status" value="1"/>
</dbReference>
<keyword evidence="2 6" id="KW-0479">Metal-binding</keyword>
<feature type="active site" description="Proton acceptor" evidence="5">
    <location>
        <position position="259"/>
    </location>
</feature>
<comment type="caution">
    <text evidence="9">The sequence shown here is derived from an EMBL/GenBank/DDBJ whole genome shotgun (WGS) entry which is preliminary data.</text>
</comment>
<feature type="active site" evidence="5">
    <location>
        <position position="109"/>
    </location>
</feature>
<dbReference type="PROSITE" id="PS00726">
    <property type="entry name" value="AP_NUCLEASE_F1_1"/>
    <property type="match status" value="1"/>
</dbReference>
<dbReference type="Gene3D" id="3.60.10.10">
    <property type="entry name" value="Endonuclease/exonuclease/phosphatase"/>
    <property type="match status" value="1"/>
</dbReference>
<evidence type="ECO:0000256" key="1">
    <source>
        <dbReference type="ARBA" id="ARBA00007092"/>
    </source>
</evidence>
<organism evidence="9 10">
    <name type="scientific">Candidatus Pantoea edessiphila</name>
    <dbReference type="NCBI Taxonomy" id="2044610"/>
    <lineage>
        <taxon>Bacteria</taxon>
        <taxon>Pseudomonadati</taxon>
        <taxon>Pseudomonadota</taxon>
        <taxon>Gammaproteobacteria</taxon>
        <taxon>Enterobacterales</taxon>
        <taxon>Erwiniaceae</taxon>
        <taxon>Pantoea</taxon>
    </lineage>
</organism>
<evidence type="ECO:0000313" key="9">
    <source>
        <dbReference type="EMBL" id="PPI88170.1"/>
    </source>
</evidence>
<feature type="binding site" evidence="6">
    <location>
        <position position="153"/>
    </location>
    <ligand>
        <name>Mg(2+)</name>
        <dbReference type="ChEBI" id="CHEBI:18420"/>
        <label>1</label>
    </ligand>
</feature>